<feature type="transmembrane region" description="Helical" evidence="2">
    <location>
        <begin position="43"/>
        <end position="60"/>
    </location>
</feature>
<dbReference type="Proteomes" id="UP001153050">
    <property type="component" value="Unassembled WGS sequence"/>
</dbReference>
<sequence length="61" mass="6638">MKVFGRDPCPGTPRLPPTKAPPTDRIHVALLSDKLLIAAEGRFSIVIAAIIVISIAWLWFG</sequence>
<feature type="compositionally biased region" description="Pro residues" evidence="1">
    <location>
        <begin position="10"/>
        <end position="20"/>
    </location>
</feature>
<keyword evidence="2" id="KW-0472">Membrane</keyword>
<dbReference type="EMBL" id="CAKXZT010000152">
    <property type="protein sequence ID" value="CAH2407283.1"/>
    <property type="molecule type" value="Genomic_DNA"/>
</dbReference>
<evidence type="ECO:0000313" key="4">
    <source>
        <dbReference type="Proteomes" id="UP001153050"/>
    </source>
</evidence>
<gene>
    <name evidence="3" type="ORF">MES5069_550243</name>
</gene>
<comment type="caution">
    <text evidence="3">The sequence shown here is derived from an EMBL/GenBank/DDBJ whole genome shotgun (WGS) entry which is preliminary data.</text>
</comment>
<feature type="region of interest" description="Disordered" evidence="1">
    <location>
        <begin position="1"/>
        <end position="22"/>
    </location>
</feature>
<evidence type="ECO:0000256" key="2">
    <source>
        <dbReference type="SAM" id="Phobius"/>
    </source>
</evidence>
<keyword evidence="4" id="KW-1185">Reference proteome</keyword>
<evidence type="ECO:0000313" key="3">
    <source>
        <dbReference type="EMBL" id="CAH2407283.1"/>
    </source>
</evidence>
<accession>A0ABM9ED93</accession>
<proteinExistence type="predicted"/>
<keyword evidence="2" id="KW-1133">Transmembrane helix</keyword>
<name>A0ABM9ED93_9HYPH</name>
<reference evidence="3 4" key="1">
    <citation type="submission" date="2022-03" db="EMBL/GenBank/DDBJ databases">
        <authorList>
            <person name="Brunel B."/>
        </authorList>
    </citation>
    <scope>NUCLEOTIDE SEQUENCE [LARGE SCALE GENOMIC DNA]</scope>
    <source>
        <strain evidence="3">STM5069sample</strain>
    </source>
</reference>
<organism evidence="3 4">
    <name type="scientific">Mesorhizobium escarrei</name>
    <dbReference type="NCBI Taxonomy" id="666018"/>
    <lineage>
        <taxon>Bacteria</taxon>
        <taxon>Pseudomonadati</taxon>
        <taxon>Pseudomonadota</taxon>
        <taxon>Alphaproteobacteria</taxon>
        <taxon>Hyphomicrobiales</taxon>
        <taxon>Phyllobacteriaceae</taxon>
        <taxon>Mesorhizobium</taxon>
    </lineage>
</organism>
<keyword evidence="2" id="KW-0812">Transmembrane</keyword>
<protein>
    <submittedName>
        <fullName evidence="3">Uncharacterized protein</fullName>
    </submittedName>
</protein>
<evidence type="ECO:0000256" key="1">
    <source>
        <dbReference type="SAM" id="MobiDB-lite"/>
    </source>
</evidence>